<proteinExistence type="predicted"/>
<accession>A0AAT9J8I7</accession>
<dbReference type="EMBL" id="BK068098">
    <property type="protein sequence ID" value="DBA55397.1"/>
    <property type="molecule type" value="Genomic_DNA"/>
</dbReference>
<reference evidence="1" key="2">
    <citation type="submission" date="2024-05" db="EMBL/GenBank/DDBJ databases">
        <authorList>
            <person name="Matrishin C.B."/>
            <person name="Kauffman K.M."/>
        </authorList>
    </citation>
    <scope>NUCLEOTIDE SEQUENCE</scope>
</reference>
<name>A0AAT9J8I7_9CAUD</name>
<reference evidence="1" key="1">
    <citation type="journal article" date="2023" name="Microbiome">
        <title>Phages are unrecognized players in the ecology of the oral pathogen Porphyromonas gingivalis.</title>
        <authorList>
            <person name="Matrishin C.B."/>
            <person name="Haase E.M."/>
            <person name="Dewhirst F.E."/>
            <person name="Mark Welch J.L."/>
            <person name="Miranda-Sanchez F."/>
            <person name="Chen T."/>
            <person name="MacFarland D.C."/>
            <person name="Kauffman K.M."/>
        </authorList>
    </citation>
    <scope>NUCLEOTIDE SEQUENCE</scope>
</reference>
<evidence type="ECO:0000313" key="1">
    <source>
        <dbReference type="EMBL" id="DBA55397.1"/>
    </source>
</evidence>
<protein>
    <submittedName>
        <fullName evidence="1">Tail</fullName>
    </submittedName>
</protein>
<sequence length="468" mass="49470">MRSETIIVASILDGAGLSLSASTLALSKIKQLEASTLPNKTQLIGAINTALQTIQTKDANHEIDYSNPSAPEITSFNNAMGAASTALENDKKSKIQGLQASQATLNDKVVAAEGKIGGLEAFKANQEAVNQGNQAALGSLSADVNILNKKVIDNAVQYHYGNCIPTSSNEPASLWNTLDECLEHEGDIYTIKVDAQSPESAQSKNMFQYRFHRTVKGEPTSPSDFGWNEIGGGAYSNLSVSVADLTQQVKQNDSNEHFKDKITANTVHIVDKVKEPTANLAASKLKADQAFKEDVTPKINPATGKWKKADGSDSDQYAAADKIPAFTAAVSNANAAANDAADKANLAQLKANAAVSAAAEANTAKAQIIAAKEAGEFSAVRLYVDRVGDFRNGKVVGGIGGKVVLTPKWFVGGVEKSVQGSGKTVKWYKQNPAGADILKKTVTASGSTDVRLQLADGEMGTYYFDINV</sequence>
<organism evidence="1">
    <name type="scientific">Porphyromonas phage phage017a_JCVISC001</name>
    <dbReference type="NCBI Taxonomy" id="3154107"/>
    <lineage>
        <taxon>Viruses</taxon>
        <taxon>Duplodnaviria</taxon>
        <taxon>Heunggongvirae</taxon>
        <taxon>Uroviricota</taxon>
        <taxon>Caudoviricetes</taxon>
        <taxon>Nixviridae</taxon>
        <taxon>Dewhirstvirus</taxon>
        <taxon>Dewhirstvirus pging00K</taxon>
    </lineage>
</organism>